<protein>
    <submittedName>
        <fullName evidence="7">ABC-type sugar transport system ATPase subunit</fullName>
    </submittedName>
</protein>
<dbReference type="SUPFAM" id="SSF50331">
    <property type="entry name" value="MOP-like"/>
    <property type="match status" value="1"/>
</dbReference>
<keyword evidence="7" id="KW-0762">Sugar transport</keyword>
<comment type="caution">
    <text evidence="6">The sequence shown here is derived from an EMBL/GenBank/DDBJ whole genome shotgun (WGS) entry which is preliminary data.</text>
</comment>
<keyword evidence="8" id="KW-1185">Reference proteome</keyword>
<gene>
    <name evidence="6" type="ORF">GCM10009017_26370</name>
    <name evidence="7" type="ORF">J2752_002822</name>
</gene>
<keyword evidence="3" id="KW-1278">Translocase</keyword>
<keyword evidence="2" id="KW-1003">Cell membrane</keyword>
<comment type="subcellular location">
    <subcellularLocation>
        <location evidence="1">Cell membrane</location>
        <topology evidence="1">Peripheral membrane protein</topology>
    </subcellularLocation>
</comment>
<feature type="domain" description="Transport-associated OB type 2" evidence="5">
    <location>
        <begin position="75"/>
        <end position="146"/>
    </location>
</feature>
<dbReference type="GO" id="GO:0055052">
    <property type="term" value="C:ATP-binding cassette (ABC) transporter complex, substrate-binding subunit-containing"/>
    <property type="evidence" value="ECO:0007669"/>
    <property type="project" value="TreeGrafter"/>
</dbReference>
<sequence>MAANFQQVAPLQTLYDYPANRFVTEFIGEPAMNVLSVGVHEHDGRVVAVHDGVTLTLPDGSGLDAATGTDWAFGVCPEDVSIAGALPGDVETFTATVTVREPLGEQLLIHCQVGGEELRVKVPPRSEVAVGESVELSVDTARLHLFDGMSGDGFYHSTPHDDPTVKHVAAD</sequence>
<dbReference type="InterPro" id="IPR013611">
    <property type="entry name" value="Transp-assoc_OB_typ2"/>
</dbReference>
<evidence type="ECO:0000259" key="5">
    <source>
        <dbReference type="Pfam" id="PF08402"/>
    </source>
</evidence>
<keyword evidence="4" id="KW-0472">Membrane</keyword>
<evidence type="ECO:0000313" key="8">
    <source>
        <dbReference type="Proteomes" id="UP000614609"/>
    </source>
</evidence>
<keyword evidence="7" id="KW-0813">Transport</keyword>
<reference evidence="6" key="1">
    <citation type="journal article" date="2014" name="Int. J. Syst. Evol. Microbiol.">
        <title>Complete genome sequence of Corynebacterium casei LMG S-19264T (=DSM 44701T), isolated from a smear-ripened cheese.</title>
        <authorList>
            <consortium name="US DOE Joint Genome Institute (JGI-PGF)"/>
            <person name="Walter F."/>
            <person name="Albersmeier A."/>
            <person name="Kalinowski J."/>
            <person name="Ruckert C."/>
        </authorList>
    </citation>
    <scope>NUCLEOTIDE SEQUENCE</scope>
    <source>
        <strain evidence="6">JCM 16108</strain>
    </source>
</reference>
<proteinExistence type="predicted"/>
<evidence type="ECO:0000256" key="2">
    <source>
        <dbReference type="ARBA" id="ARBA00022475"/>
    </source>
</evidence>
<dbReference type="InterPro" id="IPR008995">
    <property type="entry name" value="Mo/tungstate-bd_C_term_dom"/>
</dbReference>
<dbReference type="Gene3D" id="2.40.50.140">
    <property type="entry name" value="Nucleic acid-binding proteins"/>
    <property type="match status" value="1"/>
</dbReference>
<dbReference type="AlphaFoldDB" id="A0A830G5C2"/>
<dbReference type="InterPro" id="IPR012340">
    <property type="entry name" value="NA-bd_OB-fold"/>
</dbReference>
<dbReference type="Proteomes" id="UP000765891">
    <property type="component" value="Unassembled WGS sequence"/>
</dbReference>
<dbReference type="RefSeq" id="WP_188873062.1">
    <property type="nucleotide sequence ID" value="NZ_BMOO01000008.1"/>
</dbReference>
<dbReference type="PANTHER" id="PTHR43875:SF15">
    <property type="entry name" value="TREHALOSE IMPORT ATP-BINDING PROTEIN SUGC"/>
    <property type="match status" value="1"/>
</dbReference>
<dbReference type="Pfam" id="PF08402">
    <property type="entry name" value="TOBE_2"/>
    <property type="match status" value="1"/>
</dbReference>
<dbReference type="EMBL" id="JAGGKO010000008">
    <property type="protein sequence ID" value="MBP1955891.1"/>
    <property type="molecule type" value="Genomic_DNA"/>
</dbReference>
<reference evidence="7" key="3">
    <citation type="submission" date="2021-03" db="EMBL/GenBank/DDBJ databases">
        <title>Genomic Encyclopedia of Type Strains, Phase IV (KMG-IV): sequencing the most valuable type-strain genomes for metagenomic binning, comparative biology and taxonomic classification.</title>
        <authorList>
            <person name="Goeker M."/>
        </authorList>
    </citation>
    <scope>NUCLEOTIDE SEQUENCE</scope>
    <source>
        <strain evidence="7">DSM 22443</strain>
    </source>
</reference>
<dbReference type="GO" id="GO:0022857">
    <property type="term" value="F:transmembrane transporter activity"/>
    <property type="evidence" value="ECO:0007669"/>
    <property type="project" value="InterPro"/>
</dbReference>
<accession>A0A830G5C2</accession>
<evidence type="ECO:0000256" key="1">
    <source>
        <dbReference type="ARBA" id="ARBA00004202"/>
    </source>
</evidence>
<evidence type="ECO:0000256" key="3">
    <source>
        <dbReference type="ARBA" id="ARBA00022967"/>
    </source>
</evidence>
<dbReference type="EMBL" id="BMOO01000008">
    <property type="protein sequence ID" value="GGM75148.1"/>
    <property type="molecule type" value="Genomic_DNA"/>
</dbReference>
<organism evidence="6 8">
    <name type="scientific">Halarchaeum rubridurum</name>
    <dbReference type="NCBI Taxonomy" id="489911"/>
    <lineage>
        <taxon>Archaea</taxon>
        <taxon>Methanobacteriati</taxon>
        <taxon>Methanobacteriota</taxon>
        <taxon>Stenosarchaea group</taxon>
        <taxon>Halobacteria</taxon>
        <taxon>Halobacteriales</taxon>
        <taxon>Halobacteriaceae</taxon>
    </lineage>
</organism>
<dbReference type="InterPro" id="IPR047641">
    <property type="entry name" value="ABC_transpr_MalK/UgpC-like"/>
</dbReference>
<dbReference type="Proteomes" id="UP000614609">
    <property type="component" value="Unassembled WGS sequence"/>
</dbReference>
<evidence type="ECO:0000313" key="6">
    <source>
        <dbReference type="EMBL" id="GGM75148.1"/>
    </source>
</evidence>
<dbReference type="GO" id="GO:0016887">
    <property type="term" value="F:ATP hydrolysis activity"/>
    <property type="evidence" value="ECO:0007669"/>
    <property type="project" value="InterPro"/>
</dbReference>
<evidence type="ECO:0000256" key="4">
    <source>
        <dbReference type="ARBA" id="ARBA00023136"/>
    </source>
</evidence>
<dbReference type="Gene3D" id="2.40.50.100">
    <property type="match status" value="1"/>
</dbReference>
<reference evidence="6" key="2">
    <citation type="submission" date="2020-09" db="EMBL/GenBank/DDBJ databases">
        <authorList>
            <person name="Sun Q."/>
            <person name="Ohkuma M."/>
        </authorList>
    </citation>
    <scope>NUCLEOTIDE SEQUENCE</scope>
    <source>
        <strain evidence="6">JCM 16108</strain>
    </source>
</reference>
<name>A0A830G5C2_9EURY</name>
<dbReference type="PANTHER" id="PTHR43875">
    <property type="entry name" value="MALTODEXTRIN IMPORT ATP-BINDING PROTEIN MSMX"/>
    <property type="match status" value="1"/>
</dbReference>
<dbReference type="GO" id="GO:0005524">
    <property type="term" value="F:ATP binding"/>
    <property type="evidence" value="ECO:0007669"/>
    <property type="project" value="InterPro"/>
</dbReference>
<evidence type="ECO:0000313" key="7">
    <source>
        <dbReference type="EMBL" id="MBP1955891.1"/>
    </source>
</evidence>